<evidence type="ECO:0000313" key="4">
    <source>
        <dbReference type="Proteomes" id="UP001161422"/>
    </source>
</evidence>
<reference evidence="3" key="2">
    <citation type="submission" date="2023-01" db="EMBL/GenBank/DDBJ databases">
        <title>Draft genome sequence of Paraferrimonas sedimenticola strain NBRC 101628.</title>
        <authorList>
            <person name="Sun Q."/>
            <person name="Mori K."/>
        </authorList>
    </citation>
    <scope>NUCLEOTIDE SEQUENCE</scope>
    <source>
        <strain evidence="3">NBRC 101628</strain>
    </source>
</reference>
<gene>
    <name evidence="3" type="ORF">GCM10007895_14270</name>
</gene>
<reference evidence="3" key="1">
    <citation type="journal article" date="2014" name="Int. J. Syst. Evol. Microbiol.">
        <title>Complete genome sequence of Corynebacterium casei LMG S-19264T (=DSM 44701T), isolated from a smear-ripened cheese.</title>
        <authorList>
            <consortium name="US DOE Joint Genome Institute (JGI-PGF)"/>
            <person name="Walter F."/>
            <person name="Albersmeier A."/>
            <person name="Kalinowski J."/>
            <person name="Ruckert C."/>
        </authorList>
    </citation>
    <scope>NUCLEOTIDE SEQUENCE</scope>
    <source>
        <strain evidence="3">NBRC 101628</strain>
    </source>
</reference>
<evidence type="ECO:0000256" key="1">
    <source>
        <dbReference type="SAM" id="Coils"/>
    </source>
</evidence>
<dbReference type="AlphaFoldDB" id="A0AA37RVQ3"/>
<sequence length="139" mass="15670">MKPMLLIMSLLLAATELQAANMPSPTMAQGDRIRVRGETGIELDATYAPKMTIQTGIMAGKDNGRERWHDCFNRRNRDEGMVYIQAVIPITFGDKPQADPTRLYDLELRARQAHIEKLEAEIELLRASAQAQQHSSFSE</sequence>
<accession>A0AA37RVQ3</accession>
<dbReference type="EMBL" id="BSNC01000004">
    <property type="protein sequence ID" value="GLP96121.1"/>
    <property type="molecule type" value="Genomic_DNA"/>
</dbReference>
<proteinExistence type="predicted"/>
<evidence type="ECO:0000256" key="2">
    <source>
        <dbReference type="SAM" id="SignalP"/>
    </source>
</evidence>
<keyword evidence="4" id="KW-1185">Reference proteome</keyword>
<comment type="caution">
    <text evidence="3">The sequence shown here is derived from an EMBL/GenBank/DDBJ whole genome shotgun (WGS) entry which is preliminary data.</text>
</comment>
<organism evidence="3 4">
    <name type="scientific">Paraferrimonas sedimenticola</name>
    <dbReference type="NCBI Taxonomy" id="375674"/>
    <lineage>
        <taxon>Bacteria</taxon>
        <taxon>Pseudomonadati</taxon>
        <taxon>Pseudomonadota</taxon>
        <taxon>Gammaproteobacteria</taxon>
        <taxon>Alteromonadales</taxon>
        <taxon>Ferrimonadaceae</taxon>
        <taxon>Paraferrimonas</taxon>
    </lineage>
</organism>
<feature type="coiled-coil region" evidence="1">
    <location>
        <begin position="108"/>
        <end position="135"/>
    </location>
</feature>
<protein>
    <submittedName>
        <fullName evidence="3">Uncharacterized protein</fullName>
    </submittedName>
</protein>
<feature type="chain" id="PRO_5041384134" evidence="2">
    <location>
        <begin position="20"/>
        <end position="139"/>
    </location>
</feature>
<feature type="signal peptide" evidence="2">
    <location>
        <begin position="1"/>
        <end position="19"/>
    </location>
</feature>
<dbReference type="Proteomes" id="UP001161422">
    <property type="component" value="Unassembled WGS sequence"/>
</dbReference>
<keyword evidence="1" id="KW-0175">Coiled coil</keyword>
<evidence type="ECO:0000313" key="3">
    <source>
        <dbReference type="EMBL" id="GLP96121.1"/>
    </source>
</evidence>
<keyword evidence="2" id="KW-0732">Signal</keyword>
<dbReference type="RefSeq" id="WP_141237363.1">
    <property type="nucleotide sequence ID" value="NZ_BSNC01000004.1"/>
</dbReference>
<name>A0AA37RVQ3_9GAMM</name>